<evidence type="ECO:0000256" key="3">
    <source>
        <dbReference type="ARBA" id="ARBA00023125"/>
    </source>
</evidence>
<dbReference type="RefSeq" id="WP_207882559.1">
    <property type="nucleotide sequence ID" value="NZ_JAFVMF010000017.1"/>
</dbReference>
<keyword evidence="3" id="KW-0238">DNA-binding</keyword>
<protein>
    <submittedName>
        <fullName evidence="6">LysR family transcriptional regulator</fullName>
    </submittedName>
</protein>
<dbReference type="EMBL" id="JAFVMF010000017">
    <property type="protein sequence ID" value="MBO1361085.1"/>
    <property type="molecule type" value="Genomic_DNA"/>
</dbReference>
<dbReference type="Proteomes" id="UP000664771">
    <property type="component" value="Unassembled WGS sequence"/>
</dbReference>
<dbReference type="InterPro" id="IPR036390">
    <property type="entry name" value="WH_DNA-bd_sf"/>
</dbReference>
<evidence type="ECO:0000256" key="1">
    <source>
        <dbReference type="ARBA" id="ARBA00009437"/>
    </source>
</evidence>
<dbReference type="PANTHER" id="PTHR30118">
    <property type="entry name" value="HTH-TYPE TRANSCRIPTIONAL REGULATOR LEUO-RELATED"/>
    <property type="match status" value="1"/>
</dbReference>
<dbReference type="SUPFAM" id="SSF46785">
    <property type="entry name" value="Winged helix' DNA-binding domain"/>
    <property type="match status" value="1"/>
</dbReference>
<dbReference type="Pfam" id="PF00126">
    <property type="entry name" value="HTH_1"/>
    <property type="match status" value="1"/>
</dbReference>
<proteinExistence type="inferred from homology"/>
<dbReference type="InterPro" id="IPR000847">
    <property type="entry name" value="LysR_HTH_N"/>
</dbReference>
<reference evidence="6 7" key="1">
    <citation type="submission" date="2021-03" db="EMBL/GenBank/DDBJ databases">
        <title>The complete genome sequence of Acetobacter sacchari TBRC 11175.</title>
        <authorList>
            <person name="Charoenyingcharoen P."/>
            <person name="Yukphan P."/>
        </authorList>
    </citation>
    <scope>NUCLEOTIDE SEQUENCE [LARGE SCALE GENOMIC DNA]</scope>
    <source>
        <strain evidence="6 7">TBRC 11175</strain>
    </source>
</reference>
<evidence type="ECO:0000313" key="7">
    <source>
        <dbReference type="Proteomes" id="UP000664771"/>
    </source>
</evidence>
<organism evidence="6 7">
    <name type="scientific">Acetobacter sacchari</name>
    <dbReference type="NCBI Taxonomy" id="2661687"/>
    <lineage>
        <taxon>Bacteria</taxon>
        <taxon>Pseudomonadati</taxon>
        <taxon>Pseudomonadota</taxon>
        <taxon>Alphaproteobacteria</taxon>
        <taxon>Acetobacterales</taxon>
        <taxon>Acetobacteraceae</taxon>
        <taxon>Acetobacter</taxon>
    </lineage>
</organism>
<dbReference type="PANTHER" id="PTHR30118:SF15">
    <property type="entry name" value="TRANSCRIPTIONAL REGULATORY PROTEIN"/>
    <property type="match status" value="1"/>
</dbReference>
<dbReference type="SUPFAM" id="SSF53850">
    <property type="entry name" value="Periplasmic binding protein-like II"/>
    <property type="match status" value="1"/>
</dbReference>
<accession>A0ABS3LYT7</accession>
<evidence type="ECO:0000259" key="5">
    <source>
        <dbReference type="PROSITE" id="PS50931"/>
    </source>
</evidence>
<dbReference type="Pfam" id="PF03466">
    <property type="entry name" value="LysR_substrate"/>
    <property type="match status" value="1"/>
</dbReference>
<evidence type="ECO:0000256" key="2">
    <source>
        <dbReference type="ARBA" id="ARBA00023015"/>
    </source>
</evidence>
<gene>
    <name evidence="6" type="ORF">J2D73_14950</name>
</gene>
<dbReference type="CDD" id="cd08460">
    <property type="entry name" value="PBP2_DntR_like_1"/>
    <property type="match status" value="1"/>
</dbReference>
<keyword evidence="2" id="KW-0805">Transcription regulation</keyword>
<name>A0ABS3LYT7_9PROT</name>
<sequence>MMQLSMRSLHAMHPKDLSLLAALDLLLTEGSVARAAARMNLSTPAMSRILGHIRDLTGDPIFVRAGRSLVPTPRAEAMRLPVRELVARARSILGNAGDLDLDRLDRTFTLRATDSFIGSFGPRLAGHLTTLAPKVRLRFVPQRDESVDDLREGQVDLDIGAISHTGPEIMTQTILSDRFVGVVRPGHPLSSGRITSARFSRQRHISASRRGRMHGPVDQALGSLNLSRNVVTIVPTFSDALLFARQSELVAVVPDRLTEVARQDMVSFPLPVETGLLNISQAWHPRFQADATHQWLRACVREICAEDTSSKQAYCKIQNNKIR</sequence>
<dbReference type="InterPro" id="IPR050389">
    <property type="entry name" value="LysR-type_TF"/>
</dbReference>
<feature type="domain" description="HTH lysR-type" evidence="5">
    <location>
        <begin position="16"/>
        <end position="72"/>
    </location>
</feature>
<dbReference type="InterPro" id="IPR005119">
    <property type="entry name" value="LysR_subst-bd"/>
</dbReference>
<comment type="caution">
    <text evidence="6">The sequence shown here is derived from an EMBL/GenBank/DDBJ whole genome shotgun (WGS) entry which is preliminary data.</text>
</comment>
<keyword evidence="7" id="KW-1185">Reference proteome</keyword>
<comment type="similarity">
    <text evidence="1">Belongs to the LysR transcriptional regulatory family.</text>
</comment>
<dbReference type="PROSITE" id="PS50931">
    <property type="entry name" value="HTH_LYSR"/>
    <property type="match status" value="1"/>
</dbReference>
<dbReference type="Gene3D" id="1.10.10.10">
    <property type="entry name" value="Winged helix-like DNA-binding domain superfamily/Winged helix DNA-binding domain"/>
    <property type="match status" value="1"/>
</dbReference>
<evidence type="ECO:0000256" key="4">
    <source>
        <dbReference type="ARBA" id="ARBA00023163"/>
    </source>
</evidence>
<keyword evidence="4" id="KW-0804">Transcription</keyword>
<dbReference type="Gene3D" id="3.40.190.10">
    <property type="entry name" value="Periplasmic binding protein-like II"/>
    <property type="match status" value="2"/>
</dbReference>
<dbReference type="InterPro" id="IPR036388">
    <property type="entry name" value="WH-like_DNA-bd_sf"/>
</dbReference>
<evidence type="ECO:0000313" key="6">
    <source>
        <dbReference type="EMBL" id="MBO1361085.1"/>
    </source>
</evidence>